<dbReference type="SUPFAM" id="SSF75005">
    <property type="entry name" value="Arabinanase/levansucrase/invertase"/>
    <property type="match status" value="1"/>
</dbReference>
<dbReference type="EMBL" id="QQWO01000005">
    <property type="protein sequence ID" value="RSV04812.1"/>
    <property type="molecule type" value="Genomic_DNA"/>
</dbReference>
<dbReference type="InterPro" id="IPR023296">
    <property type="entry name" value="Glyco_hydro_beta-prop_sf"/>
</dbReference>
<gene>
    <name evidence="1" type="ORF">BRX40_13110</name>
    <name evidence="2" type="ORF">CA257_07890</name>
</gene>
<proteinExistence type="predicted"/>
<dbReference type="RefSeq" id="WP_083629626.1">
    <property type="nucleotide sequence ID" value="NZ_CP018820.1"/>
</dbReference>
<name>A0A1L6JBD1_9SPHN</name>
<dbReference type="GeneID" id="44133502"/>
<evidence type="ECO:0000313" key="1">
    <source>
        <dbReference type="EMBL" id="APR53238.1"/>
    </source>
</evidence>
<reference evidence="1" key="1">
    <citation type="submission" date="2016-12" db="EMBL/GenBank/DDBJ databases">
        <title>Whole genome sequencing of Sphingomonas koreensis.</title>
        <authorList>
            <person name="Conlan S."/>
            <person name="Thomas P.J."/>
            <person name="Mullikin J."/>
            <person name="Palmore T.N."/>
            <person name="Frank K.M."/>
            <person name="Segre J.A."/>
        </authorList>
    </citation>
    <scope>NUCLEOTIDE SEQUENCE</scope>
    <source>
        <strain evidence="1">ABOJV</strain>
    </source>
</reference>
<sequence length="372" mass="41209">MESSEMARRVIAIAAALLAAPVSGQNYNLDQRDASFREKLTIIEETQGPVIGPDSNQLGDNKSGFETGMTLKIDGTYHLFISEMFGRPHLDLRIAHWTSPDATSWTRQGTVVNSVPGRSHLNHRSEVWLQGVIFDEKTDRWNLFYIAYRGGNREKGEALNLDYEGIAVRAVSQTPGRKGIGGPYKDADVSMAPGGKDAAKWEGQQGLDSFFPYKIGNNKWAALHGSHNHFPVSPWYVGVATGDSLTATKWNRVPSEQPSPIESLFIENPIVEKLPNGHYMALYDSNHFTPVQPDLPARPNNSVSYSVSTDGIRWHQGRSLIVQSDANNWASDLRTPLGLVAEGNGIYTILYTGRMKDKPFWAIGKVKVKLSE</sequence>
<evidence type="ECO:0000313" key="2">
    <source>
        <dbReference type="EMBL" id="RSV04812.1"/>
    </source>
</evidence>
<evidence type="ECO:0008006" key="5">
    <source>
        <dbReference type="Google" id="ProtNLM"/>
    </source>
</evidence>
<accession>A0A1L6JBD1</accession>
<dbReference type="KEGG" id="skr:BRX40_13110"/>
<dbReference type="AlphaFoldDB" id="A0A1L6JBD1"/>
<dbReference type="STRING" id="93064.BRX40_13110"/>
<dbReference type="Gene3D" id="2.115.10.20">
    <property type="entry name" value="Glycosyl hydrolase domain, family 43"/>
    <property type="match status" value="1"/>
</dbReference>
<keyword evidence="3" id="KW-1185">Reference proteome</keyword>
<dbReference type="Proteomes" id="UP000185161">
    <property type="component" value="Chromosome"/>
</dbReference>
<reference evidence="3" key="2">
    <citation type="submission" date="2016-12" db="EMBL/GenBank/DDBJ databases">
        <title>Whole genome sequencing of Sphingomonas sp. ABOJV.</title>
        <authorList>
            <person name="Conlan S."/>
            <person name="Thomas P.J."/>
            <person name="Mullikin J."/>
            <person name="Palmore T.N."/>
            <person name="Frank K.M."/>
            <person name="Segre J.A."/>
        </authorList>
    </citation>
    <scope>NUCLEOTIDE SEQUENCE [LARGE SCALE GENOMIC DNA]</scope>
    <source>
        <strain evidence="3">ABOJV</strain>
    </source>
</reference>
<reference evidence="2 4" key="3">
    <citation type="submission" date="2018-07" db="EMBL/GenBank/DDBJ databases">
        <title>Genomic and Epidemiologic Investigation of an Indolent Hospital Outbreak.</title>
        <authorList>
            <person name="Johnson R.C."/>
            <person name="Deming C."/>
            <person name="Conlan S."/>
            <person name="Zellmer C.J."/>
            <person name="Michelin A.V."/>
            <person name="Lee-Lin S."/>
            <person name="Thomas P.J."/>
            <person name="Park M."/>
            <person name="Weingarten R.A."/>
            <person name="Less J."/>
            <person name="Dekker J.P."/>
            <person name="Frank K.M."/>
            <person name="Musser K.A."/>
            <person name="Mcquiston J.R."/>
            <person name="Henderson D.K."/>
            <person name="Lau A.F."/>
            <person name="Palmore T.N."/>
            <person name="Segre J.A."/>
        </authorList>
    </citation>
    <scope>NUCLEOTIDE SEQUENCE [LARGE SCALE GENOMIC DNA]</scope>
    <source>
        <strain evidence="2 4">SK-NIH.Env10_0317</strain>
    </source>
</reference>
<evidence type="ECO:0000313" key="4">
    <source>
        <dbReference type="Proteomes" id="UP000286681"/>
    </source>
</evidence>
<evidence type="ECO:0000313" key="3">
    <source>
        <dbReference type="Proteomes" id="UP000185161"/>
    </source>
</evidence>
<dbReference type="Proteomes" id="UP000286681">
    <property type="component" value="Unassembled WGS sequence"/>
</dbReference>
<dbReference type="EMBL" id="CP018820">
    <property type="protein sequence ID" value="APR53238.1"/>
    <property type="molecule type" value="Genomic_DNA"/>
</dbReference>
<organism evidence="1 3">
    <name type="scientific">Sphingomonas koreensis</name>
    <dbReference type="NCBI Taxonomy" id="93064"/>
    <lineage>
        <taxon>Bacteria</taxon>
        <taxon>Pseudomonadati</taxon>
        <taxon>Pseudomonadota</taxon>
        <taxon>Alphaproteobacteria</taxon>
        <taxon>Sphingomonadales</taxon>
        <taxon>Sphingomonadaceae</taxon>
        <taxon>Sphingomonas</taxon>
    </lineage>
</organism>
<protein>
    <recommendedName>
        <fullName evidence="5">Glycosyl hydrolase family 32 N-terminal domain-containing protein</fullName>
    </recommendedName>
</protein>